<protein>
    <submittedName>
        <fullName evidence="3">Subtilase family protein</fullName>
    </submittedName>
</protein>
<dbReference type="InterPro" id="IPR011635">
    <property type="entry name" value="CARDB"/>
</dbReference>
<dbReference type="RefSeq" id="WP_013186710.1">
    <property type="nucleotide sequence ID" value="NC_014230.1"/>
</dbReference>
<evidence type="ECO:0000313" key="3">
    <source>
        <dbReference type="EMBL" id="EAP88034.1"/>
    </source>
</evidence>
<sequence>MNYTLKNIYKILTIVTLALFGFTTQAQADLTINGYLESGDEVANAGDRVSLEYVMRNLGNYDVEDPVVSFYLSEDPIVGGNDYFLESEDGSDLEAYEVEDESEQVPLPYNIPRGQYYVLLVIDPYDYVSERNEGNNVEAVPITIQ</sequence>
<evidence type="ECO:0000259" key="2">
    <source>
        <dbReference type="Pfam" id="PF07705"/>
    </source>
</evidence>
<name>A3U717_CROAH</name>
<evidence type="ECO:0000313" key="4">
    <source>
        <dbReference type="Proteomes" id="UP000002297"/>
    </source>
</evidence>
<dbReference type="KEGG" id="cat:CA2559_04725"/>
<dbReference type="Gene3D" id="2.60.40.10">
    <property type="entry name" value="Immunoglobulins"/>
    <property type="match status" value="1"/>
</dbReference>
<feature type="chain" id="PRO_5002660282" evidence="1">
    <location>
        <begin position="29"/>
        <end position="145"/>
    </location>
</feature>
<accession>A3U717</accession>
<reference evidence="3 4" key="1">
    <citation type="journal article" date="2010" name="J. Bacteriol.">
        <title>The complete genome sequence of Croceibacter atlanticus HTCC2559T.</title>
        <authorList>
            <person name="Oh H.M."/>
            <person name="Kang I."/>
            <person name="Ferriera S."/>
            <person name="Giovannoni S.J."/>
            <person name="Cho J.C."/>
        </authorList>
    </citation>
    <scope>NUCLEOTIDE SEQUENCE [LARGE SCALE GENOMIC DNA]</scope>
    <source>
        <strain evidence="4">ATCC BAA-628 / HTCC2559 / KCTC 12090</strain>
    </source>
</reference>
<keyword evidence="4" id="KW-1185">Reference proteome</keyword>
<gene>
    <name evidence="3" type="ordered locus">CA2559_04725</name>
</gene>
<feature type="domain" description="CARDB" evidence="2">
    <location>
        <begin position="28"/>
        <end position="138"/>
    </location>
</feature>
<dbReference type="AlphaFoldDB" id="A3U717"/>
<dbReference type="eggNOG" id="COG1572">
    <property type="taxonomic scope" value="Bacteria"/>
</dbReference>
<dbReference type="Proteomes" id="UP000002297">
    <property type="component" value="Chromosome"/>
</dbReference>
<dbReference type="InterPro" id="IPR013783">
    <property type="entry name" value="Ig-like_fold"/>
</dbReference>
<dbReference type="EMBL" id="CP002046">
    <property type="protein sequence ID" value="EAP88034.1"/>
    <property type="molecule type" value="Genomic_DNA"/>
</dbReference>
<keyword evidence="1" id="KW-0732">Signal</keyword>
<dbReference type="GeneID" id="89452735"/>
<proteinExistence type="predicted"/>
<feature type="signal peptide" evidence="1">
    <location>
        <begin position="1"/>
        <end position="28"/>
    </location>
</feature>
<dbReference type="OrthoDB" id="972884at2"/>
<evidence type="ECO:0000256" key="1">
    <source>
        <dbReference type="SAM" id="SignalP"/>
    </source>
</evidence>
<organism evidence="3 4">
    <name type="scientific">Croceibacter atlanticus (strain ATCC BAA-628 / JCM 21780 / CIP 108009 / IAM 15332 / KCTC 12090 / HTCC2559)</name>
    <dbReference type="NCBI Taxonomy" id="216432"/>
    <lineage>
        <taxon>Bacteria</taxon>
        <taxon>Pseudomonadati</taxon>
        <taxon>Bacteroidota</taxon>
        <taxon>Flavobacteriia</taxon>
        <taxon>Flavobacteriales</taxon>
        <taxon>Flavobacteriaceae</taxon>
        <taxon>Croceibacter</taxon>
    </lineage>
</organism>
<dbReference type="Pfam" id="PF07705">
    <property type="entry name" value="CARDB"/>
    <property type="match status" value="1"/>
</dbReference>
<dbReference type="STRING" id="216432.CA2559_04725"/>
<dbReference type="HOGENOM" id="CLU_1783642_0_0_10"/>